<keyword evidence="2" id="KW-1185">Reference proteome</keyword>
<dbReference type="AlphaFoldDB" id="A0A2S6GP47"/>
<sequence length="149" mass="16496">MPIDPKLAQSIDQVLKYLPDVIFDIQNRKDYAKNPAFAADISRLNDFKQQLMIVKDGPMPSSSTLAGIQGAVTNTILPMIESLISANLVMANMGQLNTNRTIEPKDAIDQNVKLTSLQNALQGMLPYLPKAERKRIPPRVVGGKLLFKH</sequence>
<dbReference type="OrthoDB" id="1163802at2"/>
<evidence type="ECO:0000313" key="1">
    <source>
        <dbReference type="EMBL" id="PPK66950.1"/>
    </source>
</evidence>
<dbReference type="RefSeq" id="WP_104424928.1">
    <property type="nucleotide sequence ID" value="NZ_PTIY01000015.1"/>
</dbReference>
<reference evidence="1 2" key="1">
    <citation type="submission" date="2018-02" db="EMBL/GenBank/DDBJ databases">
        <title>Subsurface microbial communities from deep shales in Ohio and West Virginia, USA.</title>
        <authorList>
            <person name="Wrighton K."/>
        </authorList>
    </citation>
    <scope>NUCLEOTIDE SEQUENCE [LARGE SCALE GENOMIC DNA]</scope>
    <source>
        <strain evidence="1 2">OWC-G53F</strain>
    </source>
</reference>
<dbReference type="EMBL" id="PTIY01000015">
    <property type="protein sequence ID" value="PPK66950.1"/>
    <property type="molecule type" value="Genomic_DNA"/>
</dbReference>
<proteinExistence type="predicted"/>
<comment type="caution">
    <text evidence="1">The sequence shown here is derived from an EMBL/GenBank/DDBJ whole genome shotgun (WGS) entry which is preliminary data.</text>
</comment>
<protein>
    <submittedName>
        <fullName evidence="1">Uncharacterized protein</fullName>
    </submittedName>
</protein>
<name>A0A2S6GP47_9GAMM</name>
<organism evidence="1 2">
    <name type="scientific">Methylobacter tundripaludum</name>
    <dbReference type="NCBI Taxonomy" id="173365"/>
    <lineage>
        <taxon>Bacteria</taxon>
        <taxon>Pseudomonadati</taxon>
        <taxon>Pseudomonadota</taxon>
        <taxon>Gammaproteobacteria</taxon>
        <taxon>Methylococcales</taxon>
        <taxon>Methylococcaceae</taxon>
        <taxon>Methylobacter</taxon>
    </lineage>
</organism>
<evidence type="ECO:0000313" key="2">
    <source>
        <dbReference type="Proteomes" id="UP000238071"/>
    </source>
</evidence>
<gene>
    <name evidence="1" type="ORF">B0F88_11540</name>
</gene>
<dbReference type="Proteomes" id="UP000238071">
    <property type="component" value="Unassembled WGS sequence"/>
</dbReference>
<accession>A0A2S6GP47</accession>